<comment type="caution">
    <text evidence="1">The sequence shown here is derived from an EMBL/GenBank/DDBJ whole genome shotgun (WGS) entry which is preliminary data.</text>
</comment>
<keyword evidence="2" id="KW-1185">Reference proteome</keyword>
<protein>
    <submittedName>
        <fullName evidence="1">Uncharacterized protein</fullName>
    </submittedName>
</protein>
<sequence length="147" mass="16097">MDRPALSGDEVVVGLGAVCDLERVPRVGDPSVRFDIAEFVELDDGRPVLLRDLGFTLSSIRYTDGRAPEEDPTAGLSLEDVIDEVRATTGPEVRADGTVSDEEHGWDELALFVRDIGLTVTADRLKAVGYAITVTDRLRELLSRRDD</sequence>
<dbReference type="Proteomes" id="UP001500236">
    <property type="component" value="Unassembled WGS sequence"/>
</dbReference>
<name>A0ABP6M1X8_9MICC</name>
<accession>A0ABP6M1X8</accession>
<dbReference type="EMBL" id="BAAAVT010000011">
    <property type="protein sequence ID" value="GAA3066220.1"/>
    <property type="molecule type" value="Genomic_DNA"/>
</dbReference>
<reference evidence="2" key="1">
    <citation type="journal article" date="2019" name="Int. J. Syst. Evol. Microbiol.">
        <title>The Global Catalogue of Microorganisms (GCM) 10K type strain sequencing project: providing services to taxonomists for standard genome sequencing and annotation.</title>
        <authorList>
            <consortium name="The Broad Institute Genomics Platform"/>
            <consortium name="The Broad Institute Genome Sequencing Center for Infectious Disease"/>
            <person name="Wu L."/>
            <person name="Ma J."/>
        </authorList>
    </citation>
    <scope>NUCLEOTIDE SEQUENCE [LARGE SCALE GENOMIC DNA]</scope>
    <source>
        <strain evidence="2">JCM 14309</strain>
    </source>
</reference>
<proteinExistence type="predicted"/>
<organism evidence="1 2">
    <name type="scientific">Nesterenkonia aethiopica</name>
    <dbReference type="NCBI Taxonomy" id="269144"/>
    <lineage>
        <taxon>Bacteria</taxon>
        <taxon>Bacillati</taxon>
        <taxon>Actinomycetota</taxon>
        <taxon>Actinomycetes</taxon>
        <taxon>Micrococcales</taxon>
        <taxon>Micrococcaceae</taxon>
        <taxon>Nesterenkonia</taxon>
    </lineage>
</organism>
<gene>
    <name evidence="1" type="ORF">GCM10010529_18910</name>
</gene>
<evidence type="ECO:0000313" key="1">
    <source>
        <dbReference type="EMBL" id="GAA3066220.1"/>
    </source>
</evidence>
<evidence type="ECO:0000313" key="2">
    <source>
        <dbReference type="Proteomes" id="UP001500236"/>
    </source>
</evidence>